<organism evidence="2">
    <name type="scientific">Dulem virus 32</name>
    <dbReference type="NCBI Taxonomy" id="3145750"/>
    <lineage>
        <taxon>Viruses</taxon>
        <taxon>Duplodnaviria</taxon>
        <taxon>Heunggongvirae</taxon>
        <taxon>Uroviricota</taxon>
        <taxon>Caudoviricetes</taxon>
    </lineage>
</organism>
<evidence type="ECO:0000313" key="2">
    <source>
        <dbReference type="EMBL" id="XCD05783.1"/>
    </source>
</evidence>
<reference evidence="2" key="1">
    <citation type="submission" date="2024-03" db="EMBL/GenBank/DDBJ databases">
        <title>Diverse circular DNA viruses in blood, oral, and fecal samples of captive lemurs.</title>
        <authorList>
            <person name="Paietta E.N."/>
            <person name="Kraberger S."/>
            <person name="Lund M.C."/>
            <person name="Custer J.M."/>
            <person name="Vargas K.M."/>
            <person name="Ehmke E.E."/>
            <person name="Yoder A.D."/>
            <person name="Varsani A."/>
        </authorList>
    </citation>
    <scope>NUCLEOTIDE SEQUENCE</scope>
    <source>
        <strain evidence="2">Duke_24SF_91</strain>
    </source>
</reference>
<sequence length="116" mass="12592">MAYEVLTTLGVRLQDLGSDQLTWQDLAILLAHPRRGGPLHAAIYGSDAVWDDQSNQLLGLIFDRLGAISWQLGGDADAEQPTPISPGARQEPDLDGPIDDDDAYTMDELAALYDGR</sequence>
<feature type="region of interest" description="Disordered" evidence="1">
    <location>
        <begin position="74"/>
        <end position="101"/>
    </location>
</feature>
<dbReference type="EMBL" id="PP511597">
    <property type="protein sequence ID" value="XCD05783.1"/>
    <property type="molecule type" value="Genomic_DNA"/>
</dbReference>
<protein>
    <submittedName>
        <fullName evidence="2">Uncharacterized protein</fullName>
    </submittedName>
</protein>
<proteinExistence type="predicted"/>
<name>A0AAU8B1Q3_9CAUD</name>
<accession>A0AAU8B1Q3</accession>
<evidence type="ECO:0000256" key="1">
    <source>
        <dbReference type="SAM" id="MobiDB-lite"/>
    </source>
</evidence>